<keyword evidence="5" id="KW-1185">Reference proteome</keyword>
<feature type="domain" description="Helicase C-terminal" evidence="3">
    <location>
        <begin position="94"/>
        <end position="174"/>
    </location>
</feature>
<dbReference type="EC" id="3.6.4.13" evidence="1"/>
<evidence type="ECO:0000256" key="1">
    <source>
        <dbReference type="ARBA" id="ARBA00012552"/>
    </source>
</evidence>
<sequence>MDLAAPSSSMFRESHSLPGNPLNNLLIWTVYRAISFPTLEKESSDGLDLRGRFRKKNAVTQFIVDSGVASSGSILCTQPRKIDSISLGKRAEVEWACEKFQSTSAIALPLHGKLSHEEQSRVFQNYPGKRKLVFATNLAETSLTIPGVKYVVDSELVKHDRFESSSGMNALRVSKVSQSYTLINELAMVVEQHLGSVIGCTRILIIS</sequence>
<dbReference type="Pfam" id="PF00271">
    <property type="entry name" value="Helicase_C"/>
    <property type="match status" value="1"/>
</dbReference>
<organism evidence="4 5">
    <name type="scientific">Populus trichocarpa</name>
    <name type="common">Western balsam poplar</name>
    <name type="synonym">Populus balsamifera subsp. trichocarpa</name>
    <dbReference type="NCBI Taxonomy" id="3694"/>
    <lineage>
        <taxon>Eukaryota</taxon>
        <taxon>Viridiplantae</taxon>
        <taxon>Streptophyta</taxon>
        <taxon>Embryophyta</taxon>
        <taxon>Tracheophyta</taxon>
        <taxon>Spermatophyta</taxon>
        <taxon>Magnoliopsida</taxon>
        <taxon>eudicotyledons</taxon>
        <taxon>Gunneridae</taxon>
        <taxon>Pentapetalae</taxon>
        <taxon>rosids</taxon>
        <taxon>fabids</taxon>
        <taxon>Malpighiales</taxon>
        <taxon>Salicaceae</taxon>
        <taxon>Saliceae</taxon>
        <taxon>Populus</taxon>
    </lineage>
</organism>
<proteinExistence type="predicted"/>
<evidence type="ECO:0000259" key="3">
    <source>
        <dbReference type="SMART" id="SM00490"/>
    </source>
</evidence>
<evidence type="ECO:0000313" key="5">
    <source>
        <dbReference type="Proteomes" id="UP000006729"/>
    </source>
</evidence>
<dbReference type="InParanoid" id="A0A2K2C2N7"/>
<protein>
    <recommendedName>
        <fullName evidence="1">RNA helicase</fullName>
        <ecNumber evidence="1">3.6.4.13</ecNumber>
    </recommendedName>
</protein>
<dbReference type="InterPro" id="IPR001650">
    <property type="entry name" value="Helicase_C-like"/>
</dbReference>
<evidence type="ECO:0000313" key="4">
    <source>
        <dbReference type="EMBL" id="PNT56294.1"/>
    </source>
</evidence>
<dbReference type="SUPFAM" id="SSF52540">
    <property type="entry name" value="P-loop containing nucleoside triphosphate hydrolases"/>
    <property type="match status" value="1"/>
</dbReference>
<dbReference type="Proteomes" id="UP000006729">
    <property type="component" value="Chromosome 1"/>
</dbReference>
<dbReference type="Gene3D" id="3.40.50.300">
    <property type="entry name" value="P-loop containing nucleotide triphosphate hydrolases"/>
    <property type="match status" value="1"/>
</dbReference>
<accession>A0A2K2C2N7</accession>
<name>A0A2K2C2N7_POPTR</name>
<dbReference type="PANTHER" id="PTHR18934:SF81">
    <property type="entry name" value="ATP-DEPENDENT RNA HELICASE DEAH11, CHLOROPLASTIC-RELATED"/>
    <property type="match status" value="1"/>
</dbReference>
<gene>
    <name evidence="4" type="ORF">POPTR_001G238100</name>
</gene>
<dbReference type="AlphaFoldDB" id="A0A2K2C2N7"/>
<dbReference type="SMART" id="SM00490">
    <property type="entry name" value="HELICc"/>
    <property type="match status" value="1"/>
</dbReference>
<dbReference type="PANTHER" id="PTHR18934">
    <property type="entry name" value="ATP-DEPENDENT RNA HELICASE"/>
    <property type="match status" value="1"/>
</dbReference>
<dbReference type="InterPro" id="IPR027417">
    <property type="entry name" value="P-loop_NTPase"/>
</dbReference>
<dbReference type="GO" id="GO:0003724">
    <property type="term" value="F:RNA helicase activity"/>
    <property type="evidence" value="ECO:0007669"/>
    <property type="project" value="UniProtKB-EC"/>
</dbReference>
<evidence type="ECO:0000256" key="2">
    <source>
        <dbReference type="ARBA" id="ARBA00047984"/>
    </source>
</evidence>
<dbReference type="STRING" id="3694.A0A2K2C2N7"/>
<dbReference type="EMBL" id="CM009290">
    <property type="protein sequence ID" value="PNT56294.1"/>
    <property type="molecule type" value="Genomic_DNA"/>
</dbReference>
<reference evidence="4 5" key="1">
    <citation type="journal article" date="2006" name="Science">
        <title>The genome of black cottonwood, Populus trichocarpa (Torr. &amp; Gray).</title>
        <authorList>
            <person name="Tuskan G.A."/>
            <person name="Difazio S."/>
            <person name="Jansson S."/>
            <person name="Bohlmann J."/>
            <person name="Grigoriev I."/>
            <person name="Hellsten U."/>
            <person name="Putnam N."/>
            <person name="Ralph S."/>
            <person name="Rombauts S."/>
            <person name="Salamov A."/>
            <person name="Schein J."/>
            <person name="Sterck L."/>
            <person name="Aerts A."/>
            <person name="Bhalerao R.R."/>
            <person name="Bhalerao R.P."/>
            <person name="Blaudez D."/>
            <person name="Boerjan W."/>
            <person name="Brun A."/>
            <person name="Brunner A."/>
            <person name="Busov V."/>
            <person name="Campbell M."/>
            <person name="Carlson J."/>
            <person name="Chalot M."/>
            <person name="Chapman J."/>
            <person name="Chen G.L."/>
            <person name="Cooper D."/>
            <person name="Coutinho P.M."/>
            <person name="Couturier J."/>
            <person name="Covert S."/>
            <person name="Cronk Q."/>
            <person name="Cunningham R."/>
            <person name="Davis J."/>
            <person name="Degroeve S."/>
            <person name="Dejardin A."/>
            <person name="Depamphilis C."/>
            <person name="Detter J."/>
            <person name="Dirks B."/>
            <person name="Dubchak I."/>
            <person name="Duplessis S."/>
            <person name="Ehlting J."/>
            <person name="Ellis B."/>
            <person name="Gendler K."/>
            <person name="Goodstein D."/>
            <person name="Gribskov M."/>
            <person name="Grimwood J."/>
            <person name="Groover A."/>
            <person name="Gunter L."/>
            <person name="Hamberger B."/>
            <person name="Heinze B."/>
            <person name="Helariutta Y."/>
            <person name="Henrissat B."/>
            <person name="Holligan D."/>
            <person name="Holt R."/>
            <person name="Huang W."/>
            <person name="Islam-Faridi N."/>
            <person name="Jones S."/>
            <person name="Jones-Rhoades M."/>
            <person name="Jorgensen R."/>
            <person name="Joshi C."/>
            <person name="Kangasjarvi J."/>
            <person name="Karlsson J."/>
            <person name="Kelleher C."/>
            <person name="Kirkpatrick R."/>
            <person name="Kirst M."/>
            <person name="Kohler A."/>
            <person name="Kalluri U."/>
            <person name="Larimer F."/>
            <person name="Leebens-Mack J."/>
            <person name="Leple J.C."/>
            <person name="Locascio P."/>
            <person name="Lou Y."/>
            <person name="Lucas S."/>
            <person name="Martin F."/>
            <person name="Montanini B."/>
            <person name="Napoli C."/>
            <person name="Nelson D.R."/>
            <person name="Nelson C."/>
            <person name="Nieminen K."/>
            <person name="Nilsson O."/>
            <person name="Pereda V."/>
            <person name="Peter G."/>
            <person name="Philippe R."/>
            <person name="Pilate G."/>
            <person name="Poliakov A."/>
            <person name="Razumovskaya J."/>
            <person name="Richardson P."/>
            <person name="Rinaldi C."/>
            <person name="Ritland K."/>
            <person name="Rouze P."/>
            <person name="Ryaboy D."/>
            <person name="Schmutz J."/>
            <person name="Schrader J."/>
            <person name="Segerman B."/>
            <person name="Shin H."/>
            <person name="Siddiqui A."/>
            <person name="Sterky F."/>
            <person name="Terry A."/>
            <person name="Tsai C.J."/>
            <person name="Uberbacher E."/>
            <person name="Unneberg P."/>
            <person name="Vahala J."/>
            <person name="Wall K."/>
            <person name="Wessler S."/>
            <person name="Yang G."/>
            <person name="Yin T."/>
            <person name="Douglas C."/>
            <person name="Marra M."/>
            <person name="Sandberg G."/>
            <person name="Van de Peer Y."/>
            <person name="Rokhsar D."/>
        </authorList>
    </citation>
    <scope>NUCLEOTIDE SEQUENCE [LARGE SCALE GENOMIC DNA]</scope>
    <source>
        <strain evidence="5">cv. Nisqually</strain>
    </source>
</reference>
<comment type="catalytic activity">
    <reaction evidence="2">
        <text>ATP + H2O = ADP + phosphate + H(+)</text>
        <dbReference type="Rhea" id="RHEA:13065"/>
        <dbReference type="ChEBI" id="CHEBI:15377"/>
        <dbReference type="ChEBI" id="CHEBI:15378"/>
        <dbReference type="ChEBI" id="CHEBI:30616"/>
        <dbReference type="ChEBI" id="CHEBI:43474"/>
        <dbReference type="ChEBI" id="CHEBI:456216"/>
        <dbReference type="EC" id="3.6.4.13"/>
    </reaction>
</comment>